<comment type="caution">
    <text evidence="1">The sequence shown here is derived from an EMBL/GenBank/DDBJ whole genome shotgun (WGS) entry which is preliminary data.</text>
</comment>
<protein>
    <submittedName>
        <fullName evidence="1">Uncharacterized protein</fullName>
    </submittedName>
</protein>
<gene>
    <name evidence="1" type="ORF">SALB_00001</name>
</gene>
<dbReference type="RefSeq" id="WP_124428001.1">
    <property type="nucleotide sequence ID" value="NZ_BHXC01000001.1"/>
</dbReference>
<evidence type="ECO:0000313" key="1">
    <source>
        <dbReference type="EMBL" id="GCB87350.1"/>
    </source>
</evidence>
<evidence type="ECO:0000313" key="2">
    <source>
        <dbReference type="Proteomes" id="UP000288351"/>
    </source>
</evidence>
<dbReference type="Proteomes" id="UP000288351">
    <property type="component" value="Unassembled WGS sequence"/>
</dbReference>
<sequence length="177" mass="19391">MSLTSSLKDPSSAISRFLAEQLPFPNHVLSNYRKRLTRFPAPVEPRPEPGQRPEWRMLGHTIDHRLRVSLGAPTGQPIKDGVLRAELDDNGWPSIEVISTVQAAGAVMLEELRQYEGPNGQPLALSSETEGRLIRLCHIASSFEAIFRHVGWIRGNSLGFCEPAPASTTSSVPSLGT</sequence>
<accession>A0A401QPM5</accession>
<dbReference type="AlphaFoldDB" id="A0A401QPM5"/>
<organism evidence="1 2">
    <name type="scientific">Streptomyces noursei</name>
    <name type="common">Streptomyces albulus</name>
    <dbReference type="NCBI Taxonomy" id="1971"/>
    <lineage>
        <taxon>Bacteria</taxon>
        <taxon>Bacillati</taxon>
        <taxon>Actinomycetota</taxon>
        <taxon>Actinomycetes</taxon>
        <taxon>Kitasatosporales</taxon>
        <taxon>Streptomycetaceae</taxon>
        <taxon>Streptomyces</taxon>
    </lineage>
</organism>
<reference evidence="1 2" key="1">
    <citation type="journal article" date="2019" name="Microbiol. Resour. Announc.">
        <title>Draft Genome Sequence of the Most Traditional epsilon-Poly-l-Lysine Producer, Streptomyces albulus NBRC14147.</title>
        <authorList>
            <person name="Yamanaka K."/>
            <person name="Hamano Y."/>
        </authorList>
    </citation>
    <scope>NUCLEOTIDE SEQUENCE [LARGE SCALE GENOMIC DNA]</scope>
    <source>
        <strain evidence="1 2">NBRC 14147</strain>
    </source>
</reference>
<proteinExistence type="predicted"/>
<dbReference type="EMBL" id="BHXC01000001">
    <property type="protein sequence ID" value="GCB87350.1"/>
    <property type="molecule type" value="Genomic_DNA"/>
</dbReference>
<name>A0A401QPM5_STRNR</name>